<sequence length="196" mass="21482">MWLKRQSGATLDLVSLDEARDHLRIIGGDHDADIQQAIAAASSFLDVDEDGFGGLGFPMVAQHWSVKASGFTPKLLRLPFPRISSVDEMRYLPMVGGAQVVPAEHYVVRRAGRLSQVVLLASFECPPLADRPDAVEVLFTAGWVDVASVPADIKQAAKLLLAHFFENRQAEIEGAVTSELQLGVDRLTARYRRFAV</sequence>
<proteinExistence type="predicted"/>
<accession>A0A2R8C5C8</accession>
<dbReference type="NCBIfam" id="TIGR02215">
    <property type="entry name" value="phage_chp_gp8"/>
    <property type="match status" value="1"/>
</dbReference>
<reference evidence="2" key="1">
    <citation type="submission" date="2018-03" db="EMBL/GenBank/DDBJ databases">
        <authorList>
            <person name="Rodrigo-Torres L."/>
            <person name="Arahal R. D."/>
            <person name="Lucena T."/>
        </authorList>
    </citation>
    <scope>NUCLEOTIDE SEQUENCE [LARGE SCALE GENOMIC DNA]</scope>
    <source>
        <strain evidence="2">CECT 7615</strain>
    </source>
</reference>
<dbReference type="OrthoDB" id="8452228at2"/>
<gene>
    <name evidence="1" type="ORF">TRM7615_01118</name>
</gene>
<protein>
    <recommendedName>
        <fullName evidence="3">PhiE125 gp8 family phage protein</fullName>
    </recommendedName>
</protein>
<evidence type="ECO:0008006" key="3">
    <source>
        <dbReference type="Google" id="ProtNLM"/>
    </source>
</evidence>
<dbReference type="Gene3D" id="1.10.3230.30">
    <property type="entry name" value="Phage gp6-like head-tail connector protein"/>
    <property type="match status" value="2"/>
</dbReference>
<dbReference type="RefSeq" id="WP_108785890.1">
    <property type="nucleotide sequence ID" value="NZ_ONZG01000002.1"/>
</dbReference>
<dbReference type="CDD" id="cd08054">
    <property type="entry name" value="gp6"/>
    <property type="match status" value="1"/>
</dbReference>
<evidence type="ECO:0000313" key="1">
    <source>
        <dbReference type="EMBL" id="SPJ27628.1"/>
    </source>
</evidence>
<dbReference type="InterPro" id="IPR011738">
    <property type="entry name" value="Phage_CHP"/>
</dbReference>
<dbReference type="Proteomes" id="UP000244898">
    <property type="component" value="Unassembled WGS sequence"/>
</dbReference>
<keyword evidence="2" id="KW-1185">Reference proteome</keyword>
<organism evidence="1 2">
    <name type="scientific">Falsiruegeria mediterranea M17</name>
    <dbReference type="NCBI Taxonomy" id="1200281"/>
    <lineage>
        <taxon>Bacteria</taxon>
        <taxon>Pseudomonadati</taxon>
        <taxon>Pseudomonadota</taxon>
        <taxon>Alphaproteobacteria</taxon>
        <taxon>Rhodobacterales</taxon>
        <taxon>Roseobacteraceae</taxon>
        <taxon>Falsiruegeria</taxon>
    </lineage>
</organism>
<dbReference type="EMBL" id="ONZG01000002">
    <property type="protein sequence ID" value="SPJ27628.1"/>
    <property type="molecule type" value="Genomic_DNA"/>
</dbReference>
<evidence type="ECO:0000313" key="2">
    <source>
        <dbReference type="Proteomes" id="UP000244898"/>
    </source>
</evidence>
<name>A0A2R8C5C8_9RHOB</name>
<dbReference type="AlphaFoldDB" id="A0A2R8C5C8"/>